<comment type="cofactor">
    <cofactor evidence="1">
        <name>heme</name>
        <dbReference type="ChEBI" id="CHEBI:30413"/>
    </cofactor>
</comment>
<comment type="similarity">
    <text evidence="2">Belongs to the cytochrome P450 family.</text>
</comment>
<keyword evidence="3" id="KW-0349">Heme</keyword>
<dbReference type="GO" id="GO:0016705">
    <property type="term" value="F:oxidoreductase activity, acting on paired donors, with incorporation or reduction of molecular oxygen"/>
    <property type="evidence" value="ECO:0007669"/>
    <property type="project" value="InterPro"/>
</dbReference>
<dbReference type="GO" id="GO:0020037">
    <property type="term" value="F:heme binding"/>
    <property type="evidence" value="ECO:0007669"/>
    <property type="project" value="InterPro"/>
</dbReference>
<keyword evidence="5" id="KW-0560">Oxidoreductase</keyword>
<dbReference type="SUPFAM" id="SSF48264">
    <property type="entry name" value="Cytochrome P450"/>
    <property type="match status" value="1"/>
</dbReference>
<evidence type="ECO:0000256" key="4">
    <source>
        <dbReference type="ARBA" id="ARBA00022723"/>
    </source>
</evidence>
<evidence type="ECO:0000256" key="6">
    <source>
        <dbReference type="ARBA" id="ARBA00023004"/>
    </source>
</evidence>
<keyword evidence="4" id="KW-0479">Metal-binding</keyword>
<keyword evidence="9" id="KW-1185">Reference proteome</keyword>
<keyword evidence="7" id="KW-0503">Monooxygenase</keyword>
<accession>A0A9J5ZGA4</accession>
<dbReference type="EMBL" id="JACXVP010000004">
    <property type="protein sequence ID" value="KAG5611706.1"/>
    <property type="molecule type" value="Genomic_DNA"/>
</dbReference>
<sequence>MDFTYLKDLEFWLMFGQSEEIQMFGMSLKRQNFQLLPFGSSRRSCPDLQLGLTIVRLVVAQLVHSFDWEFPNGMMSNDINMT</sequence>
<dbReference type="InterPro" id="IPR036396">
    <property type="entry name" value="Cyt_P450_sf"/>
</dbReference>
<dbReference type="PANTHER" id="PTHR47944">
    <property type="entry name" value="CYTOCHROME P450 98A9"/>
    <property type="match status" value="1"/>
</dbReference>
<comment type="caution">
    <text evidence="8">The sequence shown here is derived from an EMBL/GenBank/DDBJ whole genome shotgun (WGS) entry which is preliminary data.</text>
</comment>
<evidence type="ECO:0000313" key="8">
    <source>
        <dbReference type="EMBL" id="KAG5611706.1"/>
    </source>
</evidence>
<organism evidence="8 9">
    <name type="scientific">Solanum commersonii</name>
    <name type="common">Commerson's wild potato</name>
    <name type="synonym">Commerson's nightshade</name>
    <dbReference type="NCBI Taxonomy" id="4109"/>
    <lineage>
        <taxon>Eukaryota</taxon>
        <taxon>Viridiplantae</taxon>
        <taxon>Streptophyta</taxon>
        <taxon>Embryophyta</taxon>
        <taxon>Tracheophyta</taxon>
        <taxon>Spermatophyta</taxon>
        <taxon>Magnoliopsida</taxon>
        <taxon>eudicotyledons</taxon>
        <taxon>Gunneridae</taxon>
        <taxon>Pentapetalae</taxon>
        <taxon>asterids</taxon>
        <taxon>lamiids</taxon>
        <taxon>Solanales</taxon>
        <taxon>Solanaceae</taxon>
        <taxon>Solanoideae</taxon>
        <taxon>Solaneae</taxon>
        <taxon>Solanum</taxon>
    </lineage>
</organism>
<dbReference type="Pfam" id="PF00067">
    <property type="entry name" value="p450"/>
    <property type="match status" value="1"/>
</dbReference>
<evidence type="ECO:0000256" key="3">
    <source>
        <dbReference type="ARBA" id="ARBA00022617"/>
    </source>
</evidence>
<evidence type="ECO:0000256" key="1">
    <source>
        <dbReference type="ARBA" id="ARBA00001971"/>
    </source>
</evidence>
<dbReference type="AlphaFoldDB" id="A0A9J5ZGA4"/>
<evidence type="ECO:0000256" key="5">
    <source>
        <dbReference type="ARBA" id="ARBA00023002"/>
    </source>
</evidence>
<evidence type="ECO:0008006" key="10">
    <source>
        <dbReference type="Google" id="ProtNLM"/>
    </source>
</evidence>
<dbReference type="GO" id="GO:0004497">
    <property type="term" value="F:monooxygenase activity"/>
    <property type="evidence" value="ECO:0007669"/>
    <property type="project" value="UniProtKB-KW"/>
</dbReference>
<name>A0A9J5ZGA4_SOLCO</name>
<gene>
    <name evidence="8" type="ORF">H5410_022987</name>
</gene>
<proteinExistence type="inferred from homology"/>
<protein>
    <recommendedName>
        <fullName evidence="10">Cytochrome P450</fullName>
    </recommendedName>
</protein>
<dbReference type="GO" id="GO:0005506">
    <property type="term" value="F:iron ion binding"/>
    <property type="evidence" value="ECO:0007669"/>
    <property type="project" value="InterPro"/>
</dbReference>
<evidence type="ECO:0000256" key="7">
    <source>
        <dbReference type="ARBA" id="ARBA00023033"/>
    </source>
</evidence>
<evidence type="ECO:0000256" key="2">
    <source>
        <dbReference type="ARBA" id="ARBA00010617"/>
    </source>
</evidence>
<dbReference type="InterPro" id="IPR001128">
    <property type="entry name" value="Cyt_P450"/>
</dbReference>
<dbReference type="OrthoDB" id="1747570at2759"/>
<dbReference type="Proteomes" id="UP000824120">
    <property type="component" value="Chromosome 4"/>
</dbReference>
<dbReference type="Gene3D" id="1.10.630.10">
    <property type="entry name" value="Cytochrome P450"/>
    <property type="match status" value="1"/>
</dbReference>
<evidence type="ECO:0000313" key="9">
    <source>
        <dbReference type="Proteomes" id="UP000824120"/>
    </source>
</evidence>
<reference evidence="8 9" key="1">
    <citation type="submission" date="2020-09" db="EMBL/GenBank/DDBJ databases">
        <title>De no assembly of potato wild relative species, Solanum commersonii.</title>
        <authorList>
            <person name="Cho K."/>
        </authorList>
    </citation>
    <scope>NUCLEOTIDE SEQUENCE [LARGE SCALE GENOMIC DNA]</scope>
    <source>
        <strain evidence="8">LZ3.2</strain>
        <tissue evidence="8">Leaf</tissue>
    </source>
</reference>
<keyword evidence="6" id="KW-0408">Iron</keyword>